<organism evidence="3 4">
    <name type="scientific">Deinococcus ruber</name>
    <dbReference type="NCBI Taxonomy" id="1848197"/>
    <lineage>
        <taxon>Bacteria</taxon>
        <taxon>Thermotogati</taxon>
        <taxon>Deinococcota</taxon>
        <taxon>Deinococci</taxon>
        <taxon>Deinococcales</taxon>
        <taxon>Deinococcaceae</taxon>
        <taxon>Deinococcus</taxon>
    </lineage>
</organism>
<dbReference type="Proteomes" id="UP000603865">
    <property type="component" value="Unassembled WGS sequence"/>
</dbReference>
<dbReference type="InterPro" id="IPR001845">
    <property type="entry name" value="HTH_ArsR_DNA-bd_dom"/>
</dbReference>
<dbReference type="InterPro" id="IPR039418">
    <property type="entry name" value="LexA-like"/>
</dbReference>
<dbReference type="SUPFAM" id="SSF46785">
    <property type="entry name" value="Winged helix' DNA-binding domain"/>
    <property type="match status" value="1"/>
</dbReference>
<dbReference type="GO" id="GO:0003700">
    <property type="term" value="F:DNA-binding transcription factor activity"/>
    <property type="evidence" value="ECO:0007669"/>
    <property type="project" value="InterPro"/>
</dbReference>
<dbReference type="PANTHER" id="PTHR33516">
    <property type="entry name" value="LEXA REPRESSOR"/>
    <property type="match status" value="1"/>
</dbReference>
<dbReference type="Pfam" id="PF01022">
    <property type="entry name" value="HTH_5"/>
    <property type="match status" value="1"/>
</dbReference>
<evidence type="ECO:0000259" key="1">
    <source>
        <dbReference type="Pfam" id="PF00717"/>
    </source>
</evidence>
<dbReference type="Pfam" id="PF00717">
    <property type="entry name" value="Peptidase_S24"/>
    <property type="match status" value="1"/>
</dbReference>
<proteinExistence type="predicted"/>
<dbReference type="InterPro" id="IPR011991">
    <property type="entry name" value="ArsR-like_HTH"/>
</dbReference>
<name>A0A918FK40_9DEIO</name>
<dbReference type="InterPro" id="IPR036388">
    <property type="entry name" value="WH-like_DNA-bd_sf"/>
</dbReference>
<protein>
    <submittedName>
        <fullName evidence="3">LexA repressor</fullName>
    </submittedName>
</protein>
<dbReference type="InterPro" id="IPR036390">
    <property type="entry name" value="WH_DNA-bd_sf"/>
</dbReference>
<dbReference type="PANTHER" id="PTHR33516:SF2">
    <property type="entry name" value="LEXA REPRESSOR-RELATED"/>
    <property type="match status" value="1"/>
</dbReference>
<dbReference type="CDD" id="cd00090">
    <property type="entry name" value="HTH_ARSR"/>
    <property type="match status" value="1"/>
</dbReference>
<keyword evidence="4" id="KW-1185">Reference proteome</keyword>
<dbReference type="InterPro" id="IPR050077">
    <property type="entry name" value="LexA_repressor"/>
</dbReference>
<dbReference type="CDD" id="cd06529">
    <property type="entry name" value="S24_LexA-like"/>
    <property type="match status" value="1"/>
</dbReference>
<dbReference type="SUPFAM" id="SSF51306">
    <property type="entry name" value="LexA/Signal peptidase"/>
    <property type="match status" value="1"/>
</dbReference>
<evidence type="ECO:0000313" key="3">
    <source>
        <dbReference type="EMBL" id="GGR40607.1"/>
    </source>
</evidence>
<reference evidence="3" key="2">
    <citation type="submission" date="2020-09" db="EMBL/GenBank/DDBJ databases">
        <authorList>
            <person name="Sun Q."/>
            <person name="Ohkuma M."/>
        </authorList>
    </citation>
    <scope>NUCLEOTIDE SEQUENCE</scope>
    <source>
        <strain evidence="3">JCM 31311</strain>
    </source>
</reference>
<gene>
    <name evidence="3" type="primary">lexA</name>
    <name evidence="3" type="ORF">GCM10008957_56230</name>
</gene>
<reference evidence="3" key="1">
    <citation type="journal article" date="2014" name="Int. J. Syst. Evol. Microbiol.">
        <title>Complete genome sequence of Corynebacterium casei LMG S-19264T (=DSM 44701T), isolated from a smear-ripened cheese.</title>
        <authorList>
            <consortium name="US DOE Joint Genome Institute (JGI-PGF)"/>
            <person name="Walter F."/>
            <person name="Albersmeier A."/>
            <person name="Kalinowski J."/>
            <person name="Ruckert C."/>
        </authorList>
    </citation>
    <scope>NUCLEOTIDE SEQUENCE</scope>
    <source>
        <strain evidence="3">JCM 31311</strain>
    </source>
</reference>
<evidence type="ECO:0000259" key="2">
    <source>
        <dbReference type="Pfam" id="PF01022"/>
    </source>
</evidence>
<feature type="domain" description="Peptidase S24/S26A/S26B/S26C" evidence="1">
    <location>
        <begin position="80"/>
        <end position="196"/>
    </location>
</feature>
<dbReference type="AlphaFoldDB" id="A0A918FK40"/>
<dbReference type="InterPro" id="IPR015927">
    <property type="entry name" value="Peptidase_S24_S26A/B/C"/>
</dbReference>
<dbReference type="Gene3D" id="2.10.109.10">
    <property type="entry name" value="Umud Fragment, subunit A"/>
    <property type="match status" value="1"/>
</dbReference>
<dbReference type="InterPro" id="IPR036286">
    <property type="entry name" value="LexA/Signal_pep-like_sf"/>
</dbReference>
<comment type="caution">
    <text evidence="3">The sequence shown here is derived from an EMBL/GenBank/DDBJ whole genome shotgun (WGS) entry which is preliminary data.</text>
</comment>
<dbReference type="EMBL" id="BMQL01000107">
    <property type="protein sequence ID" value="GGR40607.1"/>
    <property type="molecule type" value="Genomic_DNA"/>
</dbReference>
<accession>A0A918FK40</accession>
<evidence type="ECO:0000313" key="4">
    <source>
        <dbReference type="Proteomes" id="UP000603865"/>
    </source>
</evidence>
<feature type="domain" description="HTH arsR-type" evidence="2">
    <location>
        <begin position="7"/>
        <end position="55"/>
    </location>
</feature>
<dbReference type="RefSeq" id="WP_189093838.1">
    <property type="nucleotide sequence ID" value="NZ_BMQL01000107.1"/>
</dbReference>
<dbReference type="Gene3D" id="1.10.10.10">
    <property type="entry name" value="Winged helix-like DNA-binding domain superfamily/Winged helix DNA-binding domain"/>
    <property type="match status" value="1"/>
</dbReference>
<sequence>MPPGLTPRRLELLTALHRLSLTQGSVSIAALAAELGVSRPRIQVHLDALRTLALITRATGKHGDLGLTDEGRAAIRVGIPVYGEIAAGPPGHAEQTPGRAVRHLEELLGHREGDYLLEVRGESMIGIGVMPGDYVLVRPTSEVLDGEVAVVLIPGEQAATLKRLYHFEDEVTLLSENPLFSRMVYPAEEVQVQGRMLGVIGLPRPRVSRLSELPRPE</sequence>